<evidence type="ECO:0000313" key="2">
    <source>
        <dbReference type="EMBL" id="KAJ4442817.1"/>
    </source>
</evidence>
<feature type="compositionally biased region" description="Acidic residues" evidence="1">
    <location>
        <begin position="102"/>
        <end position="117"/>
    </location>
</feature>
<feature type="compositionally biased region" description="Low complexity" evidence="1">
    <location>
        <begin position="33"/>
        <end position="44"/>
    </location>
</feature>
<feature type="region of interest" description="Disordered" evidence="1">
    <location>
        <begin position="81"/>
        <end position="117"/>
    </location>
</feature>
<gene>
    <name evidence="2" type="ORF">ANN_04410</name>
</gene>
<evidence type="ECO:0000313" key="3">
    <source>
        <dbReference type="Proteomes" id="UP001148838"/>
    </source>
</evidence>
<name>A0ABQ8TAI1_PERAM</name>
<proteinExistence type="predicted"/>
<comment type="caution">
    <text evidence="2">The sequence shown here is derived from an EMBL/GenBank/DDBJ whole genome shotgun (WGS) entry which is preliminary data.</text>
</comment>
<protein>
    <submittedName>
        <fullName evidence="2">Uncharacterized protein</fullName>
    </submittedName>
</protein>
<reference evidence="2 3" key="1">
    <citation type="journal article" date="2022" name="Allergy">
        <title>Genome assembly and annotation of Periplaneta americana reveal a comprehensive cockroach allergen profile.</title>
        <authorList>
            <person name="Wang L."/>
            <person name="Xiong Q."/>
            <person name="Saelim N."/>
            <person name="Wang L."/>
            <person name="Nong W."/>
            <person name="Wan A.T."/>
            <person name="Shi M."/>
            <person name="Liu X."/>
            <person name="Cao Q."/>
            <person name="Hui J.H.L."/>
            <person name="Sookrung N."/>
            <person name="Leung T.F."/>
            <person name="Tungtrongchitr A."/>
            <person name="Tsui S.K.W."/>
        </authorList>
    </citation>
    <scope>NUCLEOTIDE SEQUENCE [LARGE SCALE GENOMIC DNA]</scope>
    <source>
        <strain evidence="2">PWHHKU_190912</strain>
    </source>
</reference>
<feature type="compositionally biased region" description="Polar residues" evidence="1">
    <location>
        <begin position="20"/>
        <end position="32"/>
    </location>
</feature>
<sequence>MAKWFQRLYYIIIFGSSLQTNTKNSKQPNLEIQQASHQSGHQSALFPASEHAEQPSALPTWNPYRNKHRYVYLVGGRKRKEVMNGGGSLRTPKPTLGCRAVEDEDEDEDEDEEEEED</sequence>
<organism evidence="2 3">
    <name type="scientific">Periplaneta americana</name>
    <name type="common">American cockroach</name>
    <name type="synonym">Blatta americana</name>
    <dbReference type="NCBI Taxonomy" id="6978"/>
    <lineage>
        <taxon>Eukaryota</taxon>
        <taxon>Metazoa</taxon>
        <taxon>Ecdysozoa</taxon>
        <taxon>Arthropoda</taxon>
        <taxon>Hexapoda</taxon>
        <taxon>Insecta</taxon>
        <taxon>Pterygota</taxon>
        <taxon>Neoptera</taxon>
        <taxon>Polyneoptera</taxon>
        <taxon>Dictyoptera</taxon>
        <taxon>Blattodea</taxon>
        <taxon>Blattoidea</taxon>
        <taxon>Blattidae</taxon>
        <taxon>Blattinae</taxon>
        <taxon>Periplaneta</taxon>
    </lineage>
</organism>
<dbReference type="Proteomes" id="UP001148838">
    <property type="component" value="Unassembled WGS sequence"/>
</dbReference>
<evidence type="ECO:0000256" key="1">
    <source>
        <dbReference type="SAM" id="MobiDB-lite"/>
    </source>
</evidence>
<feature type="region of interest" description="Disordered" evidence="1">
    <location>
        <begin position="20"/>
        <end position="62"/>
    </location>
</feature>
<accession>A0ABQ8TAI1</accession>
<keyword evidence="3" id="KW-1185">Reference proteome</keyword>
<dbReference type="EMBL" id="JAJSOF020000013">
    <property type="protein sequence ID" value="KAJ4442817.1"/>
    <property type="molecule type" value="Genomic_DNA"/>
</dbReference>